<dbReference type="Proteomes" id="UP000635071">
    <property type="component" value="Unassembled WGS sequence"/>
</dbReference>
<comment type="caution">
    <text evidence="2">The sequence shown here is derived from an EMBL/GenBank/DDBJ whole genome shotgun (WGS) entry which is preliminary data.</text>
</comment>
<dbReference type="Pfam" id="PF03050">
    <property type="entry name" value="DDE_Tnp_IS66"/>
    <property type="match status" value="1"/>
</dbReference>
<reference evidence="2" key="2">
    <citation type="submission" date="2020-09" db="EMBL/GenBank/DDBJ databases">
        <authorList>
            <person name="Sun Q."/>
            <person name="Zhou Y."/>
        </authorList>
    </citation>
    <scope>NUCLEOTIDE SEQUENCE</scope>
    <source>
        <strain evidence="2">CGMCC 1.15519</strain>
    </source>
</reference>
<sequence length="298" mass="32908">MPAAAQGTPFGHRIHALALYLKSNQLFSYERLQGVFADLFGLQLSQGALMNMFKRTAPVFAAGRDDALAALRGAEVVACDETGMRIEGCNAYQWVFCSSKAVVHTAEFSRAAQVVHDTMAGHEPEVWISDRYSAQQGHGQRHQTCLAHLDRKARFVAENGSDLIGMRVQFWFDRAFRLARDIAALAAATVKNRRRALMRDLDAILASTTDCQLARELLGQIRRARDQILTFCDFAGRVDATNNVSERALRPSVIQRKVTNGYRAKWAADAEAALRTTVDTARLAGRTPFHTILGAVTA</sequence>
<dbReference type="EMBL" id="BMJM01000034">
    <property type="protein sequence ID" value="GGE22860.1"/>
    <property type="molecule type" value="Genomic_DNA"/>
</dbReference>
<protein>
    <recommendedName>
        <fullName evidence="1">Transposase IS66 central domain-containing protein</fullName>
    </recommendedName>
</protein>
<dbReference type="InterPro" id="IPR004291">
    <property type="entry name" value="Transposase_IS66_central"/>
</dbReference>
<dbReference type="InterPro" id="IPR052344">
    <property type="entry name" value="Transposase-related"/>
</dbReference>
<feature type="domain" description="Transposase IS66 central" evidence="1">
    <location>
        <begin position="9"/>
        <end position="269"/>
    </location>
</feature>
<name>A0A917A207_9SPHN</name>
<dbReference type="AlphaFoldDB" id="A0A917A207"/>
<dbReference type="PANTHER" id="PTHR33678">
    <property type="entry name" value="BLL1576 PROTEIN"/>
    <property type="match status" value="1"/>
</dbReference>
<gene>
    <name evidence="2" type="ORF">GCM10011529_31830</name>
</gene>
<evidence type="ECO:0000259" key="1">
    <source>
        <dbReference type="Pfam" id="PF03050"/>
    </source>
</evidence>
<organism evidence="2 3">
    <name type="scientific">Sandarakinorhabdus glacialis</name>
    <dbReference type="NCBI Taxonomy" id="1614636"/>
    <lineage>
        <taxon>Bacteria</taxon>
        <taxon>Pseudomonadati</taxon>
        <taxon>Pseudomonadota</taxon>
        <taxon>Alphaproteobacteria</taxon>
        <taxon>Sphingomonadales</taxon>
        <taxon>Sphingosinicellaceae</taxon>
        <taxon>Sandarakinorhabdus</taxon>
    </lineage>
</organism>
<dbReference type="NCBIfam" id="NF033517">
    <property type="entry name" value="transpos_IS66"/>
    <property type="match status" value="1"/>
</dbReference>
<evidence type="ECO:0000313" key="3">
    <source>
        <dbReference type="Proteomes" id="UP000635071"/>
    </source>
</evidence>
<reference evidence="2" key="1">
    <citation type="journal article" date="2014" name="Int. J. Syst. Evol. Microbiol.">
        <title>Complete genome sequence of Corynebacterium casei LMG S-19264T (=DSM 44701T), isolated from a smear-ripened cheese.</title>
        <authorList>
            <consortium name="US DOE Joint Genome Institute (JGI-PGF)"/>
            <person name="Walter F."/>
            <person name="Albersmeier A."/>
            <person name="Kalinowski J."/>
            <person name="Ruckert C."/>
        </authorList>
    </citation>
    <scope>NUCLEOTIDE SEQUENCE</scope>
    <source>
        <strain evidence="2">CGMCC 1.15519</strain>
    </source>
</reference>
<accession>A0A917A207</accession>
<dbReference type="PANTHER" id="PTHR33678:SF2">
    <property type="match status" value="1"/>
</dbReference>
<evidence type="ECO:0000313" key="2">
    <source>
        <dbReference type="EMBL" id="GGE22860.1"/>
    </source>
</evidence>
<keyword evidence="3" id="KW-1185">Reference proteome</keyword>
<proteinExistence type="predicted"/>